<feature type="non-terminal residue" evidence="2">
    <location>
        <position position="145"/>
    </location>
</feature>
<organism evidence="2">
    <name type="scientific">marine sediment metagenome</name>
    <dbReference type="NCBI Taxonomy" id="412755"/>
    <lineage>
        <taxon>unclassified sequences</taxon>
        <taxon>metagenomes</taxon>
        <taxon>ecological metagenomes</taxon>
    </lineage>
</organism>
<gene>
    <name evidence="2" type="ORF">S12H4_42261</name>
</gene>
<reference evidence="2" key="1">
    <citation type="journal article" date="2014" name="Front. Microbiol.">
        <title>High frequency of phylogenetically diverse reductive dehalogenase-homologous genes in deep subseafloor sedimentary metagenomes.</title>
        <authorList>
            <person name="Kawai M."/>
            <person name="Futagami T."/>
            <person name="Toyoda A."/>
            <person name="Takaki Y."/>
            <person name="Nishi S."/>
            <person name="Hori S."/>
            <person name="Arai W."/>
            <person name="Tsubouchi T."/>
            <person name="Morono Y."/>
            <person name="Uchiyama I."/>
            <person name="Ito T."/>
            <person name="Fujiyama A."/>
            <person name="Inagaki F."/>
            <person name="Takami H."/>
        </authorList>
    </citation>
    <scope>NUCLEOTIDE SEQUENCE</scope>
    <source>
        <strain evidence="2">Expedition CK06-06</strain>
    </source>
</reference>
<accession>X1VF97</accession>
<dbReference type="Pfam" id="PF08308">
    <property type="entry name" value="PEGA"/>
    <property type="match status" value="1"/>
</dbReference>
<evidence type="ECO:0000259" key="1">
    <source>
        <dbReference type="Pfam" id="PF08308"/>
    </source>
</evidence>
<proteinExistence type="predicted"/>
<sequence length="145" mass="16187">MKRKAISTFKVFFLLVLLILGSLLISGCSPFDLISGPLGYIEVDTYPSGAKVFLNGNDTGENTPCTITNLIKGTYEIKVTFEDSSYTETVIVYSGCPTSVYKDLLPRLEKIVIDPDLLYTNIGETRDFSTITAHYFDIDHRPMEI</sequence>
<comment type="caution">
    <text evidence="2">The sequence shown here is derived from an EMBL/GenBank/DDBJ whole genome shotgun (WGS) entry which is preliminary data.</text>
</comment>
<dbReference type="AlphaFoldDB" id="X1VF97"/>
<dbReference type="InterPro" id="IPR013229">
    <property type="entry name" value="PEGA"/>
</dbReference>
<dbReference type="EMBL" id="BARW01025840">
    <property type="protein sequence ID" value="GAJ13011.1"/>
    <property type="molecule type" value="Genomic_DNA"/>
</dbReference>
<protein>
    <recommendedName>
        <fullName evidence="1">PEGA domain-containing protein</fullName>
    </recommendedName>
</protein>
<dbReference type="PROSITE" id="PS51257">
    <property type="entry name" value="PROKAR_LIPOPROTEIN"/>
    <property type="match status" value="1"/>
</dbReference>
<evidence type="ECO:0000313" key="2">
    <source>
        <dbReference type="EMBL" id="GAJ13011.1"/>
    </source>
</evidence>
<feature type="domain" description="PEGA" evidence="1">
    <location>
        <begin position="40"/>
        <end position="104"/>
    </location>
</feature>
<name>X1VF97_9ZZZZ</name>